<protein>
    <recommendedName>
        <fullName evidence="1">Transposase IS200-like domain-containing protein</fullName>
    </recommendedName>
</protein>
<evidence type="ECO:0000259" key="1">
    <source>
        <dbReference type="SMART" id="SM01321"/>
    </source>
</evidence>
<dbReference type="SMART" id="SM01321">
    <property type="entry name" value="Y1_Tnp"/>
    <property type="match status" value="1"/>
</dbReference>
<evidence type="ECO:0000313" key="3">
    <source>
        <dbReference type="Proteomes" id="UP000183206"/>
    </source>
</evidence>
<dbReference type="Proteomes" id="UP000183206">
    <property type="component" value="Unassembled WGS sequence"/>
</dbReference>
<dbReference type="InterPro" id="IPR036515">
    <property type="entry name" value="Transposase_17_sf"/>
</dbReference>
<dbReference type="STRING" id="1805282.AUJ44_00235"/>
<dbReference type="InterPro" id="IPR002686">
    <property type="entry name" value="Transposase_17"/>
</dbReference>
<comment type="caution">
    <text evidence="2">The sequence shown here is derived from an EMBL/GenBank/DDBJ whole genome shotgun (WGS) entry which is preliminary data.</text>
</comment>
<gene>
    <name evidence="2" type="ORF">AUJ44_00235</name>
</gene>
<evidence type="ECO:0000313" key="2">
    <source>
        <dbReference type="EMBL" id="OIO33516.1"/>
    </source>
</evidence>
<dbReference type="PANTHER" id="PTHR33360:SF2">
    <property type="entry name" value="TRANSPOSASE FOR INSERTION SEQUENCE ELEMENT IS200"/>
    <property type="match status" value="1"/>
</dbReference>
<sequence length="140" mass="16905">MRIRNLCHSCYQHQYHLVWGTKYRRKYLKEYVKVELIKNFKETIKNYPTLRFVEINTDEDHVHLQVEIPPDLTVAAVVRILKSKSSFVLKKKFKFIREMYLDSSIWSVGYFSSTIGLNEKQIRDYIEWQGKKDLQKTIEL</sequence>
<dbReference type="PANTHER" id="PTHR33360">
    <property type="entry name" value="TRANSPOSASE FOR INSERTION SEQUENCE ELEMENT IS200"/>
    <property type="match status" value="1"/>
</dbReference>
<dbReference type="Pfam" id="PF01797">
    <property type="entry name" value="Y1_Tnp"/>
    <property type="match status" value="1"/>
</dbReference>
<dbReference type="EMBL" id="MNVO01000005">
    <property type="protein sequence ID" value="OIO33516.1"/>
    <property type="molecule type" value="Genomic_DNA"/>
</dbReference>
<dbReference type="GO" id="GO:0003677">
    <property type="term" value="F:DNA binding"/>
    <property type="evidence" value="ECO:0007669"/>
    <property type="project" value="InterPro"/>
</dbReference>
<dbReference type="NCBIfam" id="NF033573">
    <property type="entry name" value="transpos_IS200"/>
    <property type="match status" value="1"/>
</dbReference>
<name>A0A1J4V8N9_9BACT</name>
<dbReference type="Gene3D" id="3.30.70.1290">
    <property type="entry name" value="Transposase IS200-like"/>
    <property type="match status" value="1"/>
</dbReference>
<accession>A0A1J4V8N9</accession>
<organism evidence="2 3">
    <name type="scientific">Candidatus Nomurabacteria bacterium CG1_02_47_685</name>
    <dbReference type="NCBI Taxonomy" id="1805282"/>
    <lineage>
        <taxon>Bacteria</taxon>
        <taxon>Candidatus Nomuraibacteriota</taxon>
    </lineage>
</organism>
<dbReference type="GO" id="GO:0006313">
    <property type="term" value="P:DNA transposition"/>
    <property type="evidence" value="ECO:0007669"/>
    <property type="project" value="InterPro"/>
</dbReference>
<dbReference type="AlphaFoldDB" id="A0A1J4V8N9"/>
<dbReference type="GO" id="GO:0004803">
    <property type="term" value="F:transposase activity"/>
    <property type="evidence" value="ECO:0007669"/>
    <property type="project" value="InterPro"/>
</dbReference>
<proteinExistence type="predicted"/>
<dbReference type="SUPFAM" id="SSF143422">
    <property type="entry name" value="Transposase IS200-like"/>
    <property type="match status" value="1"/>
</dbReference>
<feature type="domain" description="Transposase IS200-like" evidence="1">
    <location>
        <begin position="10"/>
        <end position="129"/>
    </location>
</feature>
<reference evidence="2 3" key="1">
    <citation type="journal article" date="2016" name="Environ. Microbiol.">
        <title>Genomic resolution of a cold subsurface aquifer community provides metabolic insights for novel microbes adapted to high CO concentrations.</title>
        <authorList>
            <person name="Probst A.J."/>
            <person name="Castelle C.J."/>
            <person name="Singh A."/>
            <person name="Brown C.T."/>
            <person name="Anantharaman K."/>
            <person name="Sharon I."/>
            <person name="Hug L.A."/>
            <person name="Burstein D."/>
            <person name="Emerson J.B."/>
            <person name="Thomas B.C."/>
            <person name="Banfield J.F."/>
        </authorList>
    </citation>
    <scope>NUCLEOTIDE SEQUENCE [LARGE SCALE GENOMIC DNA]</scope>
    <source>
        <strain evidence="2">CG1_02_47_685</strain>
    </source>
</reference>